<dbReference type="EMBL" id="JADEXP010000252">
    <property type="protein sequence ID" value="MBE9069251.1"/>
    <property type="molecule type" value="Genomic_DNA"/>
</dbReference>
<dbReference type="Pfam" id="PF11535">
    <property type="entry name" value="Calci_bind_CcbP"/>
    <property type="match status" value="1"/>
</dbReference>
<dbReference type="Proteomes" id="UP000615026">
    <property type="component" value="Unassembled WGS sequence"/>
</dbReference>
<dbReference type="InterPro" id="IPR020994">
    <property type="entry name" value="Uncharacterised_Ca-bd_CcbP"/>
</dbReference>
<evidence type="ECO:0000313" key="2">
    <source>
        <dbReference type="Proteomes" id="UP000615026"/>
    </source>
</evidence>
<reference evidence="1" key="1">
    <citation type="submission" date="2020-10" db="EMBL/GenBank/DDBJ databases">
        <authorList>
            <person name="Castelo-Branco R."/>
            <person name="Eusebio N."/>
            <person name="Adriana R."/>
            <person name="Vieira A."/>
            <person name="Brugerolle De Fraissinette N."/>
            <person name="Rezende De Castro R."/>
            <person name="Schneider M.P."/>
            <person name="Vasconcelos V."/>
            <person name="Leao P.N."/>
        </authorList>
    </citation>
    <scope>NUCLEOTIDE SEQUENCE</scope>
    <source>
        <strain evidence="1">LEGE 11479</strain>
    </source>
</reference>
<proteinExistence type="predicted"/>
<dbReference type="RefSeq" id="WP_193995163.1">
    <property type="nucleotide sequence ID" value="NZ_JADEXP010000252.1"/>
</dbReference>
<dbReference type="AlphaFoldDB" id="A0A928ZXD9"/>
<gene>
    <name evidence="1" type="ORF">IQ260_21650</name>
</gene>
<dbReference type="Gene3D" id="6.10.140.400">
    <property type="match status" value="2"/>
</dbReference>
<comment type="caution">
    <text evidence="1">The sequence shown here is derived from an EMBL/GenBank/DDBJ whole genome shotgun (WGS) entry which is preliminary data.</text>
</comment>
<sequence length="123" mass="14404">MPRPKKDSARENRISMDVVVDAYDPEERAMGWYYYIAETLQFPFLATCKSRRQISPLKVDETVEVIDIADADECEREMFVVIRWRDDTLAVPLSQLDPGELDDDDTVQAVEDWLYWVAMGYQF</sequence>
<organism evidence="1 2">
    <name type="scientific">Leptolyngbya cf. ectocarpi LEGE 11479</name>
    <dbReference type="NCBI Taxonomy" id="1828722"/>
    <lineage>
        <taxon>Bacteria</taxon>
        <taxon>Bacillati</taxon>
        <taxon>Cyanobacteriota</taxon>
        <taxon>Cyanophyceae</taxon>
        <taxon>Leptolyngbyales</taxon>
        <taxon>Leptolyngbyaceae</taxon>
        <taxon>Leptolyngbya group</taxon>
        <taxon>Leptolyngbya</taxon>
    </lineage>
</organism>
<keyword evidence="2" id="KW-1185">Reference proteome</keyword>
<accession>A0A928ZXD9</accession>
<evidence type="ECO:0000313" key="1">
    <source>
        <dbReference type="EMBL" id="MBE9069251.1"/>
    </source>
</evidence>
<protein>
    <submittedName>
        <fullName evidence="1">Calcium-binding protein</fullName>
    </submittedName>
</protein>
<name>A0A928ZXD9_LEPEC</name>